<feature type="compositionally biased region" description="Basic and acidic residues" evidence="1">
    <location>
        <begin position="164"/>
        <end position="173"/>
    </location>
</feature>
<organism evidence="2 3">
    <name type="scientific">Penicillium frequentans</name>
    <dbReference type="NCBI Taxonomy" id="3151616"/>
    <lineage>
        <taxon>Eukaryota</taxon>
        <taxon>Fungi</taxon>
        <taxon>Dikarya</taxon>
        <taxon>Ascomycota</taxon>
        <taxon>Pezizomycotina</taxon>
        <taxon>Eurotiomycetes</taxon>
        <taxon>Eurotiomycetidae</taxon>
        <taxon>Eurotiales</taxon>
        <taxon>Aspergillaceae</taxon>
        <taxon>Penicillium</taxon>
    </lineage>
</organism>
<feature type="region of interest" description="Disordered" evidence="1">
    <location>
        <begin position="124"/>
        <end position="238"/>
    </location>
</feature>
<feature type="compositionally biased region" description="Acidic residues" evidence="1">
    <location>
        <begin position="145"/>
        <end position="161"/>
    </location>
</feature>
<feature type="compositionally biased region" description="Polar residues" evidence="1">
    <location>
        <begin position="27"/>
        <end position="46"/>
    </location>
</feature>
<feature type="compositionally biased region" description="Basic residues" evidence="1">
    <location>
        <begin position="47"/>
        <end position="58"/>
    </location>
</feature>
<dbReference type="AlphaFoldDB" id="A0AAD6GF43"/>
<gene>
    <name evidence="2" type="ORF">N7494_008398</name>
</gene>
<evidence type="ECO:0000313" key="2">
    <source>
        <dbReference type="EMBL" id="KAJ5538919.1"/>
    </source>
</evidence>
<protein>
    <submittedName>
        <fullName evidence="2">Uncharacterized protein</fullName>
    </submittedName>
</protein>
<proteinExistence type="predicted"/>
<dbReference type="EMBL" id="JAQIZZ010000006">
    <property type="protein sequence ID" value="KAJ5538919.1"/>
    <property type="molecule type" value="Genomic_DNA"/>
</dbReference>
<keyword evidence="3" id="KW-1185">Reference proteome</keyword>
<feature type="region of interest" description="Disordered" evidence="1">
    <location>
        <begin position="1"/>
        <end position="110"/>
    </location>
</feature>
<name>A0AAD6GF43_9EURO</name>
<sequence length="691" mass="78449">MAKPRVVNNKRSRPLASNPHVLIENPSRANNARTSTPTPNPITSKSTPKRPAPKRRCLGKTDTQEKENVRGICNASDEIDPRASAQAESTTVPEAYTSSDETIPDQDPWDGIIDSVDGFEAEMLDQPNGRFGSTVPETCPNSENESSEWEPQWDDFEEDQDILNLEHDQRNEGLQDSSAGCVSRNEALQDPDAEEDQRNETLQDSDADCVSRNEALQDPDFFDLDTESDDEALQDSDVDCVSRNEALQDPAFFDLDTESDDETLQDSEAECVSRNDALKGSDVEWYTESEDDSDDDFEYFDDEIVDEVLDDAEYPGTEAESPDDFIKDERLEEAELLKPYQEATNKPSNIPKAQSRLATYFRGIIEILRARAMVSKDEDAMVFSVQGRLKKHSVDEMFDIYFSGVSPGWNDLFERDPHTWTEKDFLDGKLCRASDDKEEQQGVYVDILSSKDSRELIGAYVGSSKKMSRRIKEHRDIADRLNRGMAKSYERSVYYAMLRKKEVEAHDFVFAQFPNRLPPAYLVTLEGIVTLLFGTIRKFQEGSGYNSLSVWDLLQQVRKDIGLAQQGWEGLNRAFPLLQGYQGNRKLPKNCTCVNPNCTFSRDGMKFTRVRPEWEDVFPSGYLCSACYQWAIHHPNKKDGRKHSLVPMFAECVIITHVVTMERPESCSQDPARCEWVRKSVPILIVAQQQV</sequence>
<dbReference type="Proteomes" id="UP001220324">
    <property type="component" value="Unassembled WGS sequence"/>
</dbReference>
<accession>A0AAD6GF43</accession>
<reference evidence="2 3" key="1">
    <citation type="journal article" date="2023" name="IMA Fungus">
        <title>Comparative genomic study of the Penicillium genus elucidates a diverse pangenome and 15 lateral gene transfer events.</title>
        <authorList>
            <person name="Petersen C."/>
            <person name="Sorensen T."/>
            <person name="Nielsen M.R."/>
            <person name="Sondergaard T.E."/>
            <person name="Sorensen J.L."/>
            <person name="Fitzpatrick D.A."/>
            <person name="Frisvad J.C."/>
            <person name="Nielsen K.L."/>
        </authorList>
    </citation>
    <scope>NUCLEOTIDE SEQUENCE [LARGE SCALE GENOMIC DNA]</scope>
    <source>
        <strain evidence="2 3">IBT 35679</strain>
    </source>
</reference>
<feature type="compositionally biased region" description="Acidic residues" evidence="1">
    <location>
        <begin position="220"/>
        <end position="238"/>
    </location>
</feature>
<evidence type="ECO:0000313" key="3">
    <source>
        <dbReference type="Proteomes" id="UP001220324"/>
    </source>
</evidence>
<comment type="caution">
    <text evidence="2">The sequence shown here is derived from an EMBL/GenBank/DDBJ whole genome shotgun (WGS) entry which is preliminary data.</text>
</comment>
<feature type="compositionally biased region" description="Polar residues" evidence="1">
    <location>
        <begin position="86"/>
        <end position="101"/>
    </location>
</feature>
<evidence type="ECO:0000256" key="1">
    <source>
        <dbReference type="SAM" id="MobiDB-lite"/>
    </source>
</evidence>